<name>A0A918KEG3_9ACTN</name>
<gene>
    <name evidence="2" type="ORF">GCM10010358_12130</name>
</gene>
<protein>
    <submittedName>
        <fullName evidence="2">Uncharacterized protein</fullName>
    </submittedName>
</protein>
<reference evidence="2" key="2">
    <citation type="submission" date="2020-09" db="EMBL/GenBank/DDBJ databases">
        <authorList>
            <person name="Sun Q."/>
            <person name="Ohkuma M."/>
        </authorList>
    </citation>
    <scope>NUCLEOTIDE SEQUENCE</scope>
    <source>
        <strain evidence="2">JCM 4790</strain>
    </source>
</reference>
<organism evidence="2 3">
    <name type="scientific">Streptomyces minutiscleroticus</name>
    <dbReference type="NCBI Taxonomy" id="68238"/>
    <lineage>
        <taxon>Bacteria</taxon>
        <taxon>Bacillati</taxon>
        <taxon>Actinomycetota</taxon>
        <taxon>Actinomycetes</taxon>
        <taxon>Kitasatosporales</taxon>
        <taxon>Streptomycetaceae</taxon>
        <taxon>Streptomyces</taxon>
    </lineage>
</organism>
<feature type="compositionally biased region" description="Basic and acidic residues" evidence="1">
    <location>
        <begin position="46"/>
        <end position="61"/>
    </location>
</feature>
<sequence>MQADDREQGRRQEALRGTARDQAGDGGGDLEDQQHHACRARAATAGDRRGTSRDSEHDRPRSLVHHCTWKSAPAQ</sequence>
<evidence type="ECO:0000256" key="1">
    <source>
        <dbReference type="SAM" id="MobiDB-lite"/>
    </source>
</evidence>
<proteinExistence type="predicted"/>
<comment type="caution">
    <text evidence="2">The sequence shown here is derived from an EMBL/GenBank/DDBJ whole genome shotgun (WGS) entry which is preliminary data.</text>
</comment>
<dbReference type="EMBL" id="BMVU01000003">
    <property type="protein sequence ID" value="GGX59322.1"/>
    <property type="molecule type" value="Genomic_DNA"/>
</dbReference>
<evidence type="ECO:0000313" key="3">
    <source>
        <dbReference type="Proteomes" id="UP000619244"/>
    </source>
</evidence>
<feature type="region of interest" description="Disordered" evidence="1">
    <location>
        <begin position="1"/>
        <end position="75"/>
    </location>
</feature>
<feature type="compositionally biased region" description="Basic and acidic residues" evidence="1">
    <location>
        <begin position="1"/>
        <end position="23"/>
    </location>
</feature>
<reference evidence="2" key="1">
    <citation type="journal article" date="2014" name="Int. J. Syst. Evol. Microbiol.">
        <title>Complete genome sequence of Corynebacterium casei LMG S-19264T (=DSM 44701T), isolated from a smear-ripened cheese.</title>
        <authorList>
            <consortium name="US DOE Joint Genome Institute (JGI-PGF)"/>
            <person name="Walter F."/>
            <person name="Albersmeier A."/>
            <person name="Kalinowski J."/>
            <person name="Ruckert C."/>
        </authorList>
    </citation>
    <scope>NUCLEOTIDE SEQUENCE</scope>
    <source>
        <strain evidence="2">JCM 4790</strain>
    </source>
</reference>
<dbReference type="AlphaFoldDB" id="A0A918KEG3"/>
<keyword evidence="3" id="KW-1185">Reference proteome</keyword>
<accession>A0A918KEG3</accession>
<dbReference type="Proteomes" id="UP000619244">
    <property type="component" value="Unassembled WGS sequence"/>
</dbReference>
<evidence type="ECO:0000313" key="2">
    <source>
        <dbReference type="EMBL" id="GGX59322.1"/>
    </source>
</evidence>